<dbReference type="OrthoDB" id="271497at2"/>
<dbReference type="KEGG" id="sdyn:Mal52_27080"/>
<evidence type="ECO:0008006" key="3">
    <source>
        <dbReference type="Google" id="ProtNLM"/>
    </source>
</evidence>
<keyword evidence="2" id="KW-1185">Reference proteome</keyword>
<evidence type="ECO:0000313" key="1">
    <source>
        <dbReference type="EMBL" id="QDU44230.1"/>
    </source>
</evidence>
<proteinExistence type="predicted"/>
<protein>
    <recommendedName>
        <fullName evidence="3">PilZ domain-containing protein</fullName>
    </recommendedName>
</protein>
<reference evidence="1 2" key="1">
    <citation type="submission" date="2019-02" db="EMBL/GenBank/DDBJ databases">
        <title>Deep-cultivation of Planctomycetes and their phenomic and genomic characterization uncovers novel biology.</title>
        <authorList>
            <person name="Wiegand S."/>
            <person name="Jogler M."/>
            <person name="Boedeker C."/>
            <person name="Pinto D."/>
            <person name="Vollmers J."/>
            <person name="Rivas-Marin E."/>
            <person name="Kohn T."/>
            <person name="Peeters S.H."/>
            <person name="Heuer A."/>
            <person name="Rast P."/>
            <person name="Oberbeckmann S."/>
            <person name="Bunk B."/>
            <person name="Jeske O."/>
            <person name="Meyerdierks A."/>
            <person name="Storesund J.E."/>
            <person name="Kallscheuer N."/>
            <person name="Luecker S."/>
            <person name="Lage O.M."/>
            <person name="Pohl T."/>
            <person name="Merkel B.J."/>
            <person name="Hornburger P."/>
            <person name="Mueller R.-W."/>
            <person name="Bruemmer F."/>
            <person name="Labrenz M."/>
            <person name="Spormann A.M."/>
            <person name="Op den Camp H."/>
            <person name="Overmann J."/>
            <person name="Amann R."/>
            <person name="Jetten M.S.M."/>
            <person name="Mascher T."/>
            <person name="Medema M.H."/>
            <person name="Devos D.P."/>
            <person name="Kaster A.-K."/>
            <person name="Ovreas L."/>
            <person name="Rohde M."/>
            <person name="Galperin M.Y."/>
            <person name="Jogler C."/>
        </authorList>
    </citation>
    <scope>NUCLEOTIDE SEQUENCE [LARGE SCALE GENOMIC DNA]</scope>
    <source>
        <strain evidence="1 2">Mal52</strain>
    </source>
</reference>
<sequence>MEQFSPPAPLTDSQDEAAIRLLNDLDHWADRCKGHYSTKRTQPRNAFRQRVAVFVPDGYTAFAEKTVRYSFEAWARNLSSGGVSLLYPGQLKFEKAIVCLSPDQEEKRFFYVRTCRNRRVSQDFWEYGMQFEGVVEDGDSPSLD</sequence>
<organism evidence="1 2">
    <name type="scientific">Symmachiella dynata</name>
    <dbReference type="NCBI Taxonomy" id="2527995"/>
    <lineage>
        <taxon>Bacteria</taxon>
        <taxon>Pseudomonadati</taxon>
        <taxon>Planctomycetota</taxon>
        <taxon>Planctomycetia</taxon>
        <taxon>Planctomycetales</taxon>
        <taxon>Planctomycetaceae</taxon>
        <taxon>Symmachiella</taxon>
    </lineage>
</organism>
<dbReference type="AlphaFoldDB" id="A0A517ZP91"/>
<dbReference type="Proteomes" id="UP000319383">
    <property type="component" value="Chromosome"/>
</dbReference>
<evidence type="ECO:0000313" key="2">
    <source>
        <dbReference type="Proteomes" id="UP000319383"/>
    </source>
</evidence>
<name>A0A517ZP91_9PLAN</name>
<dbReference type="RefSeq" id="WP_145376620.1">
    <property type="nucleotide sequence ID" value="NZ_CAXBED010000002.1"/>
</dbReference>
<gene>
    <name evidence="1" type="ORF">Mal52_27080</name>
</gene>
<accession>A0A517ZP91</accession>
<dbReference type="EMBL" id="CP036276">
    <property type="protein sequence ID" value="QDU44230.1"/>
    <property type="molecule type" value="Genomic_DNA"/>
</dbReference>